<keyword evidence="4" id="KW-0641">Proline biosynthesis</keyword>
<dbReference type="SUPFAM" id="SSF48179">
    <property type="entry name" value="6-phosphogluconate dehydrogenase C-terminal domain-like"/>
    <property type="match status" value="1"/>
</dbReference>
<comment type="catalytic activity">
    <reaction evidence="4">
        <text>L-proline + NADP(+) = (S)-1-pyrroline-5-carboxylate + NADPH + 2 H(+)</text>
        <dbReference type="Rhea" id="RHEA:14109"/>
        <dbReference type="ChEBI" id="CHEBI:15378"/>
        <dbReference type="ChEBI" id="CHEBI:17388"/>
        <dbReference type="ChEBI" id="CHEBI:57783"/>
        <dbReference type="ChEBI" id="CHEBI:58349"/>
        <dbReference type="ChEBI" id="CHEBI:60039"/>
        <dbReference type="EC" id="1.5.1.2"/>
    </reaction>
</comment>
<dbReference type="GO" id="GO:0055129">
    <property type="term" value="P:L-proline biosynthetic process"/>
    <property type="evidence" value="ECO:0007669"/>
    <property type="project" value="UniProtKB-UniRule"/>
</dbReference>
<dbReference type="KEGG" id="zmp:Zymop_0036"/>
<dbReference type="Proteomes" id="UP000000491">
    <property type="component" value="Chromosome"/>
</dbReference>
<evidence type="ECO:0000259" key="6">
    <source>
        <dbReference type="Pfam" id="PF03807"/>
    </source>
</evidence>
<dbReference type="PATRIC" id="fig|579138.3.peg.40"/>
<comment type="function">
    <text evidence="4">Catalyzes the reduction of 1-pyrroline-5-carboxylate (PCA) to L-proline.</text>
</comment>
<evidence type="ECO:0000256" key="4">
    <source>
        <dbReference type="HAMAP-Rule" id="MF_01925"/>
    </source>
</evidence>
<keyword evidence="4" id="KW-0028">Amino-acid biosynthesis</keyword>
<dbReference type="eggNOG" id="COG0345">
    <property type="taxonomic scope" value="Bacteria"/>
</dbReference>
<evidence type="ECO:0000313" key="9">
    <source>
        <dbReference type="Proteomes" id="UP000000491"/>
    </source>
</evidence>
<dbReference type="PANTHER" id="PTHR11645:SF0">
    <property type="entry name" value="PYRROLINE-5-CARBOXYLATE REDUCTASE 3"/>
    <property type="match status" value="1"/>
</dbReference>
<name>F8ET50_ZYMMT</name>
<evidence type="ECO:0000256" key="5">
    <source>
        <dbReference type="NCBIfam" id="TIGR00112"/>
    </source>
</evidence>
<dbReference type="GO" id="GO:0004735">
    <property type="term" value="F:pyrroline-5-carboxylate reductase activity"/>
    <property type="evidence" value="ECO:0007669"/>
    <property type="project" value="UniProtKB-UniRule"/>
</dbReference>
<accession>F8ET50</accession>
<dbReference type="FunFam" id="1.10.3730.10:FF:000001">
    <property type="entry name" value="Pyrroline-5-carboxylate reductase"/>
    <property type="match status" value="1"/>
</dbReference>
<dbReference type="Pfam" id="PF03807">
    <property type="entry name" value="F420_oxidored"/>
    <property type="match status" value="1"/>
</dbReference>
<dbReference type="GO" id="GO:0005737">
    <property type="term" value="C:cytoplasm"/>
    <property type="evidence" value="ECO:0007669"/>
    <property type="project" value="UniProtKB-SubCell"/>
</dbReference>
<dbReference type="PIRSF" id="PIRSF000193">
    <property type="entry name" value="Pyrrol-5-carb_rd"/>
    <property type="match status" value="1"/>
</dbReference>
<evidence type="ECO:0000313" key="8">
    <source>
        <dbReference type="EMBL" id="AEI36940.1"/>
    </source>
</evidence>
<keyword evidence="2 4" id="KW-0521">NADP</keyword>
<organism evidence="8 9">
    <name type="scientific">Zymomonas mobilis subsp. pomaceae (strain ATCC 29192 / DSM 22645 / JCM 10191 / CCUG 17912 / NBRC 13757 / NCIMB 11200 / NRRL B-4491 / Barker I)</name>
    <dbReference type="NCBI Taxonomy" id="579138"/>
    <lineage>
        <taxon>Bacteria</taxon>
        <taxon>Pseudomonadati</taxon>
        <taxon>Pseudomonadota</taxon>
        <taxon>Alphaproteobacteria</taxon>
        <taxon>Sphingomonadales</taxon>
        <taxon>Zymomonadaceae</taxon>
        <taxon>Zymomonas</taxon>
    </lineage>
</organism>
<comment type="similarity">
    <text evidence="1 4">Belongs to the pyrroline-5-carboxylate reductase family.</text>
</comment>
<comment type="subcellular location">
    <subcellularLocation>
        <location evidence="4">Cytoplasm</location>
    </subcellularLocation>
</comment>
<evidence type="ECO:0000256" key="2">
    <source>
        <dbReference type="ARBA" id="ARBA00022857"/>
    </source>
</evidence>
<dbReference type="AlphaFoldDB" id="F8ET50"/>
<keyword evidence="4" id="KW-0963">Cytoplasm</keyword>
<dbReference type="PANTHER" id="PTHR11645">
    <property type="entry name" value="PYRROLINE-5-CARBOXYLATE REDUCTASE"/>
    <property type="match status" value="1"/>
</dbReference>
<dbReference type="HAMAP" id="MF_01925">
    <property type="entry name" value="P5C_reductase"/>
    <property type="match status" value="1"/>
</dbReference>
<dbReference type="InterPro" id="IPR029036">
    <property type="entry name" value="P5CR_dimer"/>
</dbReference>
<sequence length="285" mass="30328">MTDLAMPSEFKDLLDDSHAPFWIVGAGNMAGSMIQCWLKKGIKPQDLLVIRPSGKPISEGVSVVTHIEADQAAPATLLLGVKPQMLATVAPNIASHVDSNTILISVLAGVELATLREYFPKAGKIVRAMPNLPVSLGKGVTALCAESLDQAQRQFIDQLMGALGVVEWVREDQFDTATAVAGCGPAFVYRFIDALAKAGEKLGLTADQALPMALATVEGAAAMAKQSDISPHALAEKVASPGGSTRKGMDVLDQDNALFTLIERTLEASFKQNRYMAEMARKNKP</sequence>
<dbReference type="EMBL" id="CP002865">
    <property type="protein sequence ID" value="AEI36940.1"/>
    <property type="molecule type" value="Genomic_DNA"/>
</dbReference>
<keyword evidence="3 4" id="KW-0560">Oxidoreductase</keyword>
<proteinExistence type="inferred from homology"/>
<evidence type="ECO:0000256" key="1">
    <source>
        <dbReference type="ARBA" id="ARBA00005525"/>
    </source>
</evidence>
<dbReference type="Gene3D" id="3.40.50.720">
    <property type="entry name" value="NAD(P)-binding Rossmann-like Domain"/>
    <property type="match status" value="1"/>
</dbReference>
<dbReference type="InterPro" id="IPR008927">
    <property type="entry name" value="6-PGluconate_DH-like_C_sf"/>
</dbReference>
<gene>
    <name evidence="4" type="primary">proC</name>
    <name evidence="8" type="ordered locus">Zymop_0036</name>
</gene>
<feature type="domain" description="Pyrroline-5-carboxylate reductase dimerisation" evidence="7">
    <location>
        <begin position="171"/>
        <end position="274"/>
    </location>
</feature>
<comment type="pathway">
    <text evidence="4">Amino-acid biosynthesis; L-proline biosynthesis; L-proline from L-glutamate 5-semialdehyde: step 1/1.</text>
</comment>
<dbReference type="Gene3D" id="1.10.3730.10">
    <property type="entry name" value="ProC C-terminal domain-like"/>
    <property type="match status" value="1"/>
</dbReference>
<feature type="domain" description="Pyrroline-5-carboxylate reductase catalytic N-terminal" evidence="6">
    <location>
        <begin position="23"/>
        <end position="109"/>
    </location>
</feature>
<reference evidence="8 9" key="1">
    <citation type="journal article" date="2011" name="J. Bacteriol.">
        <title>Genome sequence of the ethanol-producing Zymomonas mobilis subsp. pomaceae lectotype strain ATCC 29192.</title>
        <authorList>
            <person name="Kouvelis V.N."/>
            <person name="Davenport K.W."/>
            <person name="Brettin T.S."/>
            <person name="Bruce D."/>
            <person name="Detter C."/>
            <person name="Han C.S."/>
            <person name="Nolan M."/>
            <person name="Tapia R."/>
            <person name="Damoulaki A."/>
            <person name="Kyrpides N.C."/>
            <person name="Typas M.A."/>
            <person name="Pappas K.M."/>
        </authorList>
    </citation>
    <scope>NUCLEOTIDE SEQUENCE [LARGE SCALE GENOMIC DNA]</scope>
    <source>
        <strain evidence="9">ATCC 29192 / DSM 22645 / JCM 10191 / CCUG 17912 / NBRC 13757 / NCIMB 11200 / NRRL B-4491 / Barker I</strain>
    </source>
</reference>
<dbReference type="STRING" id="579138.Zymop_0036"/>
<dbReference type="NCBIfam" id="TIGR00112">
    <property type="entry name" value="proC"/>
    <property type="match status" value="1"/>
</dbReference>
<dbReference type="SUPFAM" id="SSF51735">
    <property type="entry name" value="NAD(P)-binding Rossmann-fold domains"/>
    <property type="match status" value="1"/>
</dbReference>
<dbReference type="RefSeq" id="WP_013933341.1">
    <property type="nucleotide sequence ID" value="NC_015709.1"/>
</dbReference>
<dbReference type="HOGENOM" id="CLU_042344_0_2_5"/>
<dbReference type="Pfam" id="PF14748">
    <property type="entry name" value="P5CR_dimer"/>
    <property type="match status" value="1"/>
</dbReference>
<dbReference type="InterPro" id="IPR036291">
    <property type="entry name" value="NAD(P)-bd_dom_sf"/>
</dbReference>
<evidence type="ECO:0000256" key="3">
    <source>
        <dbReference type="ARBA" id="ARBA00023002"/>
    </source>
</evidence>
<dbReference type="InterPro" id="IPR000304">
    <property type="entry name" value="Pyrroline-COOH_reductase"/>
</dbReference>
<dbReference type="UniPathway" id="UPA00098">
    <property type="reaction ID" value="UER00361"/>
</dbReference>
<comment type="catalytic activity">
    <reaction evidence="4">
        <text>L-proline + NAD(+) = (S)-1-pyrroline-5-carboxylate + NADH + 2 H(+)</text>
        <dbReference type="Rhea" id="RHEA:14105"/>
        <dbReference type="ChEBI" id="CHEBI:15378"/>
        <dbReference type="ChEBI" id="CHEBI:17388"/>
        <dbReference type="ChEBI" id="CHEBI:57540"/>
        <dbReference type="ChEBI" id="CHEBI:57945"/>
        <dbReference type="ChEBI" id="CHEBI:60039"/>
        <dbReference type="EC" id="1.5.1.2"/>
    </reaction>
</comment>
<protein>
    <recommendedName>
        <fullName evidence="4 5">Pyrroline-5-carboxylate reductase</fullName>
        <shortName evidence="4">P5C reductase</shortName>
        <shortName evidence="4">P5CR</shortName>
        <ecNumber evidence="4 5">1.5.1.2</ecNumber>
    </recommendedName>
    <alternativeName>
        <fullName evidence="4">PCA reductase</fullName>
    </alternativeName>
</protein>
<dbReference type="EC" id="1.5.1.2" evidence="4 5"/>
<evidence type="ECO:0000259" key="7">
    <source>
        <dbReference type="Pfam" id="PF14748"/>
    </source>
</evidence>
<dbReference type="InterPro" id="IPR028939">
    <property type="entry name" value="P5C_Rdtase_cat_N"/>
</dbReference>